<reference evidence="3" key="1">
    <citation type="submission" date="2023-04" db="EMBL/GenBank/DDBJ databases">
        <title>Black Yeasts Isolated from many extreme environments.</title>
        <authorList>
            <person name="Coleine C."/>
            <person name="Stajich J.E."/>
            <person name="Selbmann L."/>
        </authorList>
    </citation>
    <scope>NUCLEOTIDE SEQUENCE</scope>
    <source>
        <strain evidence="3">CCFEE 5312</strain>
    </source>
</reference>
<feature type="region of interest" description="Disordered" evidence="2">
    <location>
        <begin position="94"/>
        <end position="174"/>
    </location>
</feature>
<accession>A0AAJ0GE42</accession>
<gene>
    <name evidence="3" type="ORF">LTR09_002998</name>
</gene>
<name>A0AAJ0GE42_9PEZI</name>
<feature type="compositionally biased region" description="Low complexity" evidence="2">
    <location>
        <begin position="157"/>
        <end position="169"/>
    </location>
</feature>
<evidence type="ECO:0000256" key="2">
    <source>
        <dbReference type="SAM" id="MobiDB-lite"/>
    </source>
</evidence>
<feature type="compositionally biased region" description="Low complexity" evidence="2">
    <location>
        <begin position="94"/>
        <end position="105"/>
    </location>
</feature>
<evidence type="ECO:0000313" key="4">
    <source>
        <dbReference type="Proteomes" id="UP001271007"/>
    </source>
</evidence>
<sequence>MATSPQARQDPNIQHRFDGDVKVLNGTVETRTALRKAISAFQQSIQNIDNSPVQLSADFMIRIGGPDAKQHTYTVTATSSGFDAESFPERIASAAAHAQAATPKASNGTPLGPNSTNGQQLSHAHATPGSRSRKVGDDDDDDIIEIRPFKRPKTKGSSHSPAQSQSQPSNELSSAANEDDMFHFLKTWHTEWKHQGGWLFDNITKLGAAATTTQSSLDQRMGVVQDVIGQSINTSSLSTMNELANISRLVPWLESCRKSSADNQQARAEKWRTSSASFHDQARREREAAEQRIEKKLAEQKELLLKLAKANGLGVDELEGDGEGEGEARVTSREESLGAQLTAELNTEAEKS</sequence>
<protein>
    <submittedName>
        <fullName evidence="3">Uncharacterized protein</fullName>
    </submittedName>
</protein>
<evidence type="ECO:0000313" key="3">
    <source>
        <dbReference type="EMBL" id="KAK3055764.1"/>
    </source>
</evidence>
<feature type="compositionally biased region" description="Polar residues" evidence="2">
    <location>
        <begin position="106"/>
        <end position="122"/>
    </location>
</feature>
<proteinExistence type="predicted"/>
<evidence type="ECO:0000256" key="1">
    <source>
        <dbReference type="SAM" id="Coils"/>
    </source>
</evidence>
<keyword evidence="4" id="KW-1185">Reference proteome</keyword>
<feature type="compositionally biased region" description="Basic and acidic residues" evidence="2">
    <location>
        <begin position="326"/>
        <end position="336"/>
    </location>
</feature>
<dbReference type="EMBL" id="JAWDJX010000007">
    <property type="protein sequence ID" value="KAK3055764.1"/>
    <property type="molecule type" value="Genomic_DNA"/>
</dbReference>
<dbReference type="AlphaFoldDB" id="A0AAJ0GE42"/>
<keyword evidence="1" id="KW-0175">Coiled coil</keyword>
<organism evidence="3 4">
    <name type="scientific">Extremus antarcticus</name>
    <dbReference type="NCBI Taxonomy" id="702011"/>
    <lineage>
        <taxon>Eukaryota</taxon>
        <taxon>Fungi</taxon>
        <taxon>Dikarya</taxon>
        <taxon>Ascomycota</taxon>
        <taxon>Pezizomycotina</taxon>
        <taxon>Dothideomycetes</taxon>
        <taxon>Dothideomycetidae</taxon>
        <taxon>Mycosphaerellales</taxon>
        <taxon>Extremaceae</taxon>
        <taxon>Extremus</taxon>
    </lineage>
</organism>
<comment type="caution">
    <text evidence="3">The sequence shown here is derived from an EMBL/GenBank/DDBJ whole genome shotgun (WGS) entry which is preliminary data.</text>
</comment>
<feature type="coiled-coil region" evidence="1">
    <location>
        <begin position="279"/>
        <end position="306"/>
    </location>
</feature>
<feature type="region of interest" description="Disordered" evidence="2">
    <location>
        <begin position="315"/>
        <end position="352"/>
    </location>
</feature>
<feature type="compositionally biased region" description="Acidic residues" evidence="2">
    <location>
        <begin position="316"/>
        <end position="325"/>
    </location>
</feature>
<dbReference type="Proteomes" id="UP001271007">
    <property type="component" value="Unassembled WGS sequence"/>
</dbReference>